<comment type="caution">
    <text evidence="6">The sequence shown here is derived from an EMBL/GenBank/DDBJ whole genome shotgun (WGS) entry which is preliminary data.</text>
</comment>
<dbReference type="Proteomes" id="UP000481852">
    <property type="component" value="Unassembled WGS sequence"/>
</dbReference>
<dbReference type="PANTHER" id="PTHR43790">
    <property type="entry name" value="CARBOHYDRATE TRANSPORT ATP-BINDING PROTEIN MG119-RELATED"/>
    <property type="match status" value="1"/>
</dbReference>
<sequence length="490" mass="57063">MRTEILRMSNVTFRKNGKTYLRNFELSVAAGQIMGLLLVDGYGAKELVDVLLFNKVLYNGCVYYCGERVNSWRQFPRKRNRITWIDERGFLIHEQNTLTNIFVLQAEKHYEILHDRLMEEAFRPYLEEAGLQIDPYQPVGKLSAYEQVSIELLKGISSGSRLVILQNIDNALSDRDLEKFGKLIRHYAEKGTSFLFLCSHLETLQGVCGQIGIMKGGGILSVLDEADALKQVCEVYSAEFSKSVRMYTQNRVLNEHAPEVFRQSGISCRELKKFGFSVRKGECLCIQFLDNHVYETIEKAYLEGVATLSGEIDVEGKHWDRKDVQDVAILSRNPDEKNLFPDLTFFDNVAMTMDYRYPAVWRDGRARRNLREELKRILGHDLWDKSIQSMSKRERYEVLYCRLLLQRPKVIIEFQPFHQADVQDRFEIWKINEELLKEGIAVVLFSIGLSDSLAIADRLIRVESSGKWEEYRREDFGRLSRNIPWISMYR</sequence>
<dbReference type="EMBL" id="VULZ01000006">
    <property type="protein sequence ID" value="MSS14729.1"/>
    <property type="molecule type" value="Genomic_DNA"/>
</dbReference>
<name>A0A6L5X2S2_9FIRM</name>
<accession>A0A6L5X2S2</accession>
<keyword evidence="2" id="KW-0677">Repeat</keyword>
<evidence type="ECO:0000256" key="4">
    <source>
        <dbReference type="ARBA" id="ARBA00022840"/>
    </source>
</evidence>
<evidence type="ECO:0000256" key="2">
    <source>
        <dbReference type="ARBA" id="ARBA00022737"/>
    </source>
</evidence>
<keyword evidence="3" id="KW-0547">Nucleotide-binding</keyword>
<gene>
    <name evidence="6" type="ORF">FYJ35_06685</name>
</gene>
<proteinExistence type="predicted"/>
<evidence type="ECO:0000313" key="6">
    <source>
        <dbReference type="EMBL" id="MSS14729.1"/>
    </source>
</evidence>
<keyword evidence="7" id="KW-1185">Reference proteome</keyword>
<dbReference type="Gene3D" id="3.40.50.300">
    <property type="entry name" value="P-loop containing nucleotide triphosphate hydrolases"/>
    <property type="match status" value="2"/>
</dbReference>
<dbReference type="PANTHER" id="PTHR43790:SF9">
    <property type="entry name" value="GALACTOFURANOSE TRANSPORTER ATP-BINDING PROTEIN YTFR"/>
    <property type="match status" value="1"/>
</dbReference>
<dbReference type="SUPFAM" id="SSF52540">
    <property type="entry name" value="P-loop containing nucleoside triphosphate hydrolases"/>
    <property type="match status" value="2"/>
</dbReference>
<protein>
    <recommendedName>
        <fullName evidence="5">ABC transporter domain-containing protein</fullName>
    </recommendedName>
</protein>
<dbReference type="GO" id="GO:0005524">
    <property type="term" value="F:ATP binding"/>
    <property type="evidence" value="ECO:0007669"/>
    <property type="project" value="UniProtKB-KW"/>
</dbReference>
<dbReference type="RefSeq" id="WP_154524882.1">
    <property type="nucleotide sequence ID" value="NZ_VULZ01000006.1"/>
</dbReference>
<evidence type="ECO:0000256" key="1">
    <source>
        <dbReference type="ARBA" id="ARBA00022448"/>
    </source>
</evidence>
<dbReference type="AlphaFoldDB" id="A0A6L5X2S2"/>
<feature type="domain" description="ABC transporter" evidence="5">
    <location>
        <begin position="255"/>
        <end position="489"/>
    </location>
</feature>
<dbReference type="GO" id="GO:0016887">
    <property type="term" value="F:ATP hydrolysis activity"/>
    <property type="evidence" value="ECO:0007669"/>
    <property type="project" value="InterPro"/>
</dbReference>
<evidence type="ECO:0000259" key="5">
    <source>
        <dbReference type="PROSITE" id="PS50893"/>
    </source>
</evidence>
<keyword evidence="1" id="KW-0813">Transport</keyword>
<dbReference type="PROSITE" id="PS50893">
    <property type="entry name" value="ABC_TRANSPORTER_2"/>
    <property type="match status" value="2"/>
</dbReference>
<dbReference type="InterPro" id="IPR050107">
    <property type="entry name" value="ABC_carbohydrate_import_ATPase"/>
</dbReference>
<dbReference type="InterPro" id="IPR003439">
    <property type="entry name" value="ABC_transporter-like_ATP-bd"/>
</dbReference>
<reference evidence="6 7" key="1">
    <citation type="submission" date="2019-08" db="EMBL/GenBank/DDBJ databases">
        <title>In-depth cultivation of the pig gut microbiome towards novel bacterial diversity and tailored functional studies.</title>
        <authorList>
            <person name="Wylensek D."/>
            <person name="Hitch T.C.A."/>
            <person name="Clavel T."/>
        </authorList>
    </citation>
    <scope>NUCLEOTIDE SEQUENCE [LARGE SCALE GENOMIC DNA]</scope>
    <source>
        <strain evidence="6 7">Oil+RF-744-WCA-WT-11</strain>
    </source>
</reference>
<dbReference type="InterPro" id="IPR027417">
    <property type="entry name" value="P-loop_NTPase"/>
</dbReference>
<evidence type="ECO:0000313" key="7">
    <source>
        <dbReference type="Proteomes" id="UP000481852"/>
    </source>
</evidence>
<keyword evidence="4" id="KW-0067">ATP-binding</keyword>
<organism evidence="6 7">
    <name type="scientific">Porcincola intestinalis</name>
    <dbReference type="NCBI Taxonomy" id="2606632"/>
    <lineage>
        <taxon>Bacteria</taxon>
        <taxon>Bacillati</taxon>
        <taxon>Bacillota</taxon>
        <taxon>Clostridia</taxon>
        <taxon>Lachnospirales</taxon>
        <taxon>Lachnospiraceae</taxon>
        <taxon>Porcincola</taxon>
    </lineage>
</organism>
<evidence type="ECO:0000256" key="3">
    <source>
        <dbReference type="ARBA" id="ARBA00022741"/>
    </source>
</evidence>
<feature type="domain" description="ABC transporter" evidence="5">
    <location>
        <begin position="6"/>
        <end position="241"/>
    </location>
</feature>